<dbReference type="Proteomes" id="UP000308671">
    <property type="component" value="Unassembled WGS sequence"/>
</dbReference>
<reference evidence="12 13" key="1">
    <citation type="submission" date="2017-12" db="EMBL/GenBank/DDBJ databases">
        <title>Comparative genomics of Botrytis spp.</title>
        <authorList>
            <person name="Valero-Jimenez C.A."/>
            <person name="Tapia P."/>
            <person name="Veloso J."/>
            <person name="Silva-Moreno E."/>
            <person name="Staats M."/>
            <person name="Valdes J.H."/>
            <person name="Van Kan J.A.L."/>
        </authorList>
    </citation>
    <scope>NUCLEOTIDE SEQUENCE [LARGE SCALE GENOMIC DNA]</scope>
    <source>
        <strain evidence="12 13">MUCL435</strain>
    </source>
</reference>
<keyword evidence="13" id="KW-1185">Reference proteome</keyword>
<dbReference type="GO" id="GO:0005506">
    <property type="term" value="F:iron ion binding"/>
    <property type="evidence" value="ECO:0007669"/>
    <property type="project" value="InterPro"/>
</dbReference>
<evidence type="ECO:0000256" key="6">
    <source>
        <dbReference type="ARBA" id="ARBA00023004"/>
    </source>
</evidence>
<evidence type="ECO:0000256" key="10">
    <source>
        <dbReference type="RuleBase" id="RU000461"/>
    </source>
</evidence>
<dbReference type="PRINTS" id="PR01239">
    <property type="entry name" value="EP450IICYP52"/>
</dbReference>
<evidence type="ECO:0000256" key="2">
    <source>
        <dbReference type="ARBA" id="ARBA00010617"/>
    </source>
</evidence>
<dbReference type="AlphaFoldDB" id="A0A4V4HTI7"/>
<dbReference type="PANTHER" id="PTHR24287">
    <property type="entry name" value="P450, PUTATIVE (EUROFUNG)-RELATED"/>
    <property type="match status" value="1"/>
</dbReference>
<protein>
    <recommendedName>
        <fullName evidence="14">Cytochrome P450 alkane hydroxylase</fullName>
    </recommendedName>
</protein>
<dbReference type="CDD" id="cd11063">
    <property type="entry name" value="CYP52"/>
    <property type="match status" value="1"/>
</dbReference>
<dbReference type="Pfam" id="PF00067">
    <property type="entry name" value="p450"/>
    <property type="match status" value="1"/>
</dbReference>
<evidence type="ECO:0000313" key="12">
    <source>
        <dbReference type="EMBL" id="THV45676.1"/>
    </source>
</evidence>
<dbReference type="InterPro" id="IPR036396">
    <property type="entry name" value="Cyt_P450_sf"/>
</dbReference>
<dbReference type="GO" id="GO:0020037">
    <property type="term" value="F:heme binding"/>
    <property type="evidence" value="ECO:0007669"/>
    <property type="project" value="InterPro"/>
</dbReference>
<evidence type="ECO:0000256" key="1">
    <source>
        <dbReference type="ARBA" id="ARBA00001971"/>
    </source>
</evidence>
<sequence length="537" mass="61312">MKTNHPSIMDQFSPSKSLTTSILFILSTTFFLYTLIQKILLSNQRRKFAMQNHCLPPASYPHKDPFYGLDLFVSNVLAAREGKFIETTQKRFQSLGVNTYSSIFLGTNTINTIDAENIKTVLATGFKDFELSSRRKTAMMPIFGKGIFILDGTEWEHSRAMLRPNFVRSQVADLDVFERHIQKLIKRIPENGNTVDLSKLFFMLTIDSATEFLFGESTDTLDETKVDSPGHRYSEAYDYVSSNPKSLSAPLLPVMLHKKPQDTDQQSVGKLATLFPNKKYQDSIKYVHSYVRTYVDKALALQISAPSQKSESTDQDRYIFLEQLAKSGYSASKIQAELLNILLAGRDTTASLLTILFMILSREQNVLEKLRKEVMGLEGRSPTFEEIKDMKYLKWCINETMRLYPIVPTSSRVAIRDTVLPRGGGPDERSPTMVKKGTLVQYSSYGLHRRKDIYGEDADEFRPERWEKLRAGWEYIAFSGGPRICIGQQFALTEASYTTIRILQAFSRMEARDQNPFTEWLTLTMSNKWGCKVGLFK</sequence>
<organism evidence="12 13">
    <name type="scientific">Botrytis galanthina</name>
    <dbReference type="NCBI Taxonomy" id="278940"/>
    <lineage>
        <taxon>Eukaryota</taxon>
        <taxon>Fungi</taxon>
        <taxon>Dikarya</taxon>
        <taxon>Ascomycota</taxon>
        <taxon>Pezizomycotina</taxon>
        <taxon>Leotiomycetes</taxon>
        <taxon>Helotiales</taxon>
        <taxon>Sclerotiniaceae</taxon>
        <taxon>Botrytis</taxon>
    </lineage>
</organism>
<dbReference type="GO" id="GO:0016712">
    <property type="term" value="F:oxidoreductase activity, acting on paired donors, with incorporation or reduction of molecular oxygen, reduced flavin or flavoprotein as one donor, and incorporation of one atom of oxygen"/>
    <property type="evidence" value="ECO:0007669"/>
    <property type="project" value="InterPro"/>
</dbReference>
<comment type="similarity">
    <text evidence="2 10">Belongs to the cytochrome P450 family.</text>
</comment>
<dbReference type="SUPFAM" id="SSF48264">
    <property type="entry name" value="Cytochrome P450"/>
    <property type="match status" value="1"/>
</dbReference>
<evidence type="ECO:0000256" key="11">
    <source>
        <dbReference type="SAM" id="Phobius"/>
    </source>
</evidence>
<dbReference type="PRINTS" id="PR00464">
    <property type="entry name" value="EP450II"/>
</dbReference>
<dbReference type="InterPro" id="IPR047146">
    <property type="entry name" value="Cyt_P450_E_CYP52_fungi"/>
</dbReference>
<dbReference type="PRINTS" id="PR00385">
    <property type="entry name" value="P450"/>
</dbReference>
<gene>
    <name evidence="12" type="ORF">BGAL_0462g00080</name>
</gene>
<evidence type="ECO:0008006" key="14">
    <source>
        <dbReference type="Google" id="ProtNLM"/>
    </source>
</evidence>
<keyword evidence="11" id="KW-0812">Transmembrane</keyword>
<proteinExistence type="inferred from homology"/>
<evidence type="ECO:0000256" key="4">
    <source>
        <dbReference type="ARBA" id="ARBA00022723"/>
    </source>
</evidence>
<keyword evidence="5 10" id="KW-0560">Oxidoreductase</keyword>
<evidence type="ECO:0000256" key="5">
    <source>
        <dbReference type="ARBA" id="ARBA00023002"/>
    </source>
</evidence>
<keyword evidence="8 10" id="KW-0503">Monooxygenase</keyword>
<dbReference type="Gene3D" id="1.10.630.10">
    <property type="entry name" value="Cytochrome P450"/>
    <property type="match status" value="1"/>
</dbReference>
<dbReference type="PROSITE" id="PS00086">
    <property type="entry name" value="CYTOCHROME_P450"/>
    <property type="match status" value="1"/>
</dbReference>
<dbReference type="EMBL" id="PQXL01000461">
    <property type="protein sequence ID" value="THV45676.1"/>
    <property type="molecule type" value="Genomic_DNA"/>
</dbReference>
<comment type="caution">
    <text evidence="12">The sequence shown here is derived from an EMBL/GenBank/DDBJ whole genome shotgun (WGS) entry which is preliminary data.</text>
</comment>
<feature type="transmembrane region" description="Helical" evidence="11">
    <location>
        <begin position="20"/>
        <end position="41"/>
    </location>
</feature>
<evidence type="ECO:0000256" key="8">
    <source>
        <dbReference type="ARBA" id="ARBA00023033"/>
    </source>
</evidence>
<keyword evidence="4 9" id="KW-0479">Metal-binding</keyword>
<dbReference type="OrthoDB" id="1470350at2759"/>
<dbReference type="InterPro" id="IPR001128">
    <property type="entry name" value="Cyt_P450"/>
</dbReference>
<evidence type="ECO:0000256" key="3">
    <source>
        <dbReference type="ARBA" id="ARBA00022617"/>
    </source>
</evidence>
<comment type="cofactor">
    <cofactor evidence="1 9">
        <name>heme</name>
        <dbReference type="ChEBI" id="CHEBI:30413"/>
    </cofactor>
</comment>
<evidence type="ECO:0000256" key="7">
    <source>
        <dbReference type="ARBA" id="ARBA00023026"/>
    </source>
</evidence>
<name>A0A4V4HTI7_9HELO</name>
<dbReference type="InterPro" id="IPR002974">
    <property type="entry name" value="Cyt_P450_E_CYP52_ascomycetes"/>
</dbReference>
<keyword evidence="6 9" id="KW-0408">Iron</keyword>
<dbReference type="PANTHER" id="PTHR24287:SF1">
    <property type="entry name" value="P450, PUTATIVE (EUROFUNG)-RELATED"/>
    <property type="match status" value="1"/>
</dbReference>
<dbReference type="InterPro" id="IPR017972">
    <property type="entry name" value="Cyt_P450_CS"/>
</dbReference>
<keyword evidence="11" id="KW-1133">Transmembrane helix</keyword>
<keyword evidence="3 9" id="KW-0349">Heme</keyword>
<evidence type="ECO:0000313" key="13">
    <source>
        <dbReference type="Proteomes" id="UP000308671"/>
    </source>
</evidence>
<keyword evidence="11" id="KW-0472">Membrane</keyword>
<dbReference type="InterPro" id="IPR002402">
    <property type="entry name" value="Cyt_P450_E_grp-II"/>
</dbReference>
<feature type="binding site" description="axial binding residue" evidence="9">
    <location>
        <position position="485"/>
    </location>
    <ligand>
        <name>heme</name>
        <dbReference type="ChEBI" id="CHEBI:30413"/>
    </ligand>
    <ligandPart>
        <name>Fe</name>
        <dbReference type="ChEBI" id="CHEBI:18248"/>
    </ligandPart>
</feature>
<accession>A0A4V4HTI7</accession>
<evidence type="ECO:0000256" key="9">
    <source>
        <dbReference type="PIRSR" id="PIRSR602402-1"/>
    </source>
</evidence>
<keyword evidence="7" id="KW-0843">Virulence</keyword>